<dbReference type="InterPro" id="IPR004358">
    <property type="entry name" value="Sig_transdc_His_kin-like_C"/>
</dbReference>
<dbReference type="PRINTS" id="PR00344">
    <property type="entry name" value="BCTRLSENSOR"/>
</dbReference>
<dbReference type="InterPro" id="IPR036097">
    <property type="entry name" value="HisK_dim/P_sf"/>
</dbReference>
<dbReference type="Gene3D" id="6.10.340.10">
    <property type="match status" value="1"/>
</dbReference>
<keyword evidence="4" id="KW-1003">Cell membrane</keyword>
<sequence>MRRNITKKVILQFIPLIIGALLVSSIVANIAIKVFLEKKVMEDLTNEAAIIRNVITTEIGNEKNIDREKFKDVIMRSHKLDKVGLDSRLEVITKTANNVVMSQSKDSQFDSQMLTELTNRIQKGKESFIIKNDKDDFKYYITVLPINKLVNNNRKVRYWVILYTTTKEVSNLTNTILRINILIMIIIGFISIVIGVFFARSLTKPIIKLKNRANRISKRDFDSIEMINTGDEIEELSESLEHMVNELKNYDESQKRFLQNASHELKTPLTSISGYAEGLKDGVFDNTEEALDTIIDESLRLKKLVEQIIFLSKLETTHEFFEMKVVDLKELIGNAVKKVYGLSAKKSVNVKLDIEDRINIYADEDKLIQGFINILSNCIRHAESNIDIAVKQEQELCHIIISDDGNGFSKEDLENLFDRFYKGANGSTGLGMTITKSIINKHGGQIRVSNNENGGANFIVTFKTI</sequence>
<dbReference type="SUPFAM" id="SSF55874">
    <property type="entry name" value="ATPase domain of HSP90 chaperone/DNA topoisomerase II/histidine kinase"/>
    <property type="match status" value="1"/>
</dbReference>
<keyword evidence="18" id="KW-1185">Reference proteome</keyword>
<dbReference type="Pfam" id="PF00512">
    <property type="entry name" value="HisKA"/>
    <property type="match status" value="1"/>
</dbReference>
<dbReference type="SUPFAM" id="SSF158472">
    <property type="entry name" value="HAMP domain-like"/>
    <property type="match status" value="1"/>
</dbReference>
<comment type="subcellular location">
    <subcellularLocation>
        <location evidence="2">Cell membrane</location>
        <topology evidence="2">Multi-pass membrane protein</topology>
    </subcellularLocation>
</comment>
<dbReference type="Pfam" id="PF02518">
    <property type="entry name" value="HATPase_c"/>
    <property type="match status" value="1"/>
</dbReference>
<evidence type="ECO:0000256" key="1">
    <source>
        <dbReference type="ARBA" id="ARBA00000085"/>
    </source>
</evidence>
<keyword evidence="6" id="KW-0808">Transferase</keyword>
<dbReference type="PROSITE" id="PS50109">
    <property type="entry name" value="HIS_KIN"/>
    <property type="match status" value="1"/>
</dbReference>
<dbReference type="EC" id="2.7.13.3" evidence="3"/>
<name>A0A8J8SAY4_9FIRM</name>
<dbReference type="PANTHER" id="PTHR45528:SF1">
    <property type="entry name" value="SENSOR HISTIDINE KINASE CPXA"/>
    <property type="match status" value="1"/>
</dbReference>
<feature type="domain" description="HAMP" evidence="16">
    <location>
        <begin position="200"/>
        <end position="252"/>
    </location>
</feature>
<keyword evidence="7 14" id="KW-0812">Transmembrane</keyword>
<dbReference type="InterPro" id="IPR005467">
    <property type="entry name" value="His_kinase_dom"/>
</dbReference>
<evidence type="ECO:0000256" key="7">
    <source>
        <dbReference type="ARBA" id="ARBA00022692"/>
    </source>
</evidence>
<gene>
    <name evidence="17" type="ORF">HYG85_02530</name>
</gene>
<evidence type="ECO:0000313" key="17">
    <source>
        <dbReference type="EMBL" id="QUH27850.1"/>
    </source>
</evidence>
<organism evidence="17 18">
    <name type="scientific">Vallitalea guaymasensis</name>
    <dbReference type="NCBI Taxonomy" id="1185412"/>
    <lineage>
        <taxon>Bacteria</taxon>
        <taxon>Bacillati</taxon>
        <taxon>Bacillota</taxon>
        <taxon>Clostridia</taxon>
        <taxon>Lachnospirales</taxon>
        <taxon>Vallitaleaceae</taxon>
        <taxon>Vallitalea</taxon>
    </lineage>
</organism>
<dbReference type="CDD" id="cd00082">
    <property type="entry name" value="HisKA"/>
    <property type="match status" value="1"/>
</dbReference>
<evidence type="ECO:0000256" key="5">
    <source>
        <dbReference type="ARBA" id="ARBA00022553"/>
    </source>
</evidence>
<dbReference type="EMBL" id="CP058561">
    <property type="protein sequence ID" value="QUH27850.1"/>
    <property type="molecule type" value="Genomic_DNA"/>
</dbReference>
<dbReference type="RefSeq" id="WP_212692151.1">
    <property type="nucleotide sequence ID" value="NZ_CP058561.1"/>
</dbReference>
<dbReference type="InterPro" id="IPR003660">
    <property type="entry name" value="HAMP_dom"/>
</dbReference>
<evidence type="ECO:0000256" key="12">
    <source>
        <dbReference type="ARBA" id="ARBA00023012"/>
    </source>
</evidence>
<keyword evidence="5" id="KW-0597">Phosphoprotein</keyword>
<dbReference type="InterPro" id="IPR036890">
    <property type="entry name" value="HATPase_C_sf"/>
</dbReference>
<dbReference type="CDD" id="cd00075">
    <property type="entry name" value="HATPase"/>
    <property type="match status" value="1"/>
</dbReference>
<protein>
    <recommendedName>
        <fullName evidence="3">histidine kinase</fullName>
        <ecNumber evidence="3">2.7.13.3</ecNumber>
    </recommendedName>
</protein>
<keyword evidence="10" id="KW-0067">ATP-binding</keyword>
<dbReference type="PANTHER" id="PTHR45528">
    <property type="entry name" value="SENSOR HISTIDINE KINASE CPXA"/>
    <property type="match status" value="1"/>
</dbReference>
<accession>A0A8J8SAY4</accession>
<evidence type="ECO:0000256" key="4">
    <source>
        <dbReference type="ARBA" id="ARBA00022475"/>
    </source>
</evidence>
<comment type="catalytic activity">
    <reaction evidence="1">
        <text>ATP + protein L-histidine = ADP + protein N-phospho-L-histidine.</text>
        <dbReference type="EC" id="2.7.13.3"/>
    </reaction>
</comment>
<evidence type="ECO:0000256" key="6">
    <source>
        <dbReference type="ARBA" id="ARBA00022679"/>
    </source>
</evidence>
<dbReference type="Gene3D" id="1.10.287.130">
    <property type="match status" value="1"/>
</dbReference>
<keyword evidence="8" id="KW-0547">Nucleotide-binding</keyword>
<dbReference type="InterPro" id="IPR003661">
    <property type="entry name" value="HisK_dim/P_dom"/>
</dbReference>
<dbReference type="SMART" id="SM00304">
    <property type="entry name" value="HAMP"/>
    <property type="match status" value="1"/>
</dbReference>
<evidence type="ECO:0000256" key="3">
    <source>
        <dbReference type="ARBA" id="ARBA00012438"/>
    </source>
</evidence>
<dbReference type="GO" id="GO:0000155">
    <property type="term" value="F:phosphorelay sensor kinase activity"/>
    <property type="evidence" value="ECO:0007669"/>
    <property type="project" value="InterPro"/>
</dbReference>
<evidence type="ECO:0000256" key="14">
    <source>
        <dbReference type="SAM" id="Phobius"/>
    </source>
</evidence>
<keyword evidence="13 14" id="KW-0472">Membrane</keyword>
<dbReference type="PROSITE" id="PS50885">
    <property type="entry name" value="HAMP"/>
    <property type="match status" value="1"/>
</dbReference>
<dbReference type="Proteomes" id="UP000677305">
    <property type="component" value="Chromosome"/>
</dbReference>
<dbReference type="InterPro" id="IPR003594">
    <property type="entry name" value="HATPase_dom"/>
</dbReference>
<feature type="transmembrane region" description="Helical" evidence="14">
    <location>
        <begin position="9"/>
        <end position="32"/>
    </location>
</feature>
<feature type="transmembrane region" description="Helical" evidence="14">
    <location>
        <begin position="179"/>
        <end position="202"/>
    </location>
</feature>
<evidence type="ECO:0000256" key="11">
    <source>
        <dbReference type="ARBA" id="ARBA00022989"/>
    </source>
</evidence>
<dbReference type="GO" id="GO:0005524">
    <property type="term" value="F:ATP binding"/>
    <property type="evidence" value="ECO:0007669"/>
    <property type="project" value="UniProtKB-KW"/>
</dbReference>
<evidence type="ECO:0000256" key="13">
    <source>
        <dbReference type="ARBA" id="ARBA00023136"/>
    </source>
</evidence>
<dbReference type="AlphaFoldDB" id="A0A8J8SAY4"/>
<dbReference type="FunFam" id="1.10.287.130:FF:000001">
    <property type="entry name" value="Two-component sensor histidine kinase"/>
    <property type="match status" value="1"/>
</dbReference>
<evidence type="ECO:0000256" key="2">
    <source>
        <dbReference type="ARBA" id="ARBA00004651"/>
    </source>
</evidence>
<feature type="domain" description="Histidine kinase" evidence="15">
    <location>
        <begin position="260"/>
        <end position="465"/>
    </location>
</feature>
<keyword evidence="11 14" id="KW-1133">Transmembrane helix</keyword>
<dbReference type="Pfam" id="PF00672">
    <property type="entry name" value="HAMP"/>
    <property type="match status" value="1"/>
</dbReference>
<dbReference type="SMART" id="SM00387">
    <property type="entry name" value="HATPase_c"/>
    <property type="match status" value="1"/>
</dbReference>
<evidence type="ECO:0000256" key="8">
    <source>
        <dbReference type="ARBA" id="ARBA00022741"/>
    </source>
</evidence>
<keyword evidence="12" id="KW-0902">Two-component regulatory system</keyword>
<evidence type="ECO:0000256" key="9">
    <source>
        <dbReference type="ARBA" id="ARBA00022777"/>
    </source>
</evidence>
<evidence type="ECO:0000313" key="18">
    <source>
        <dbReference type="Proteomes" id="UP000677305"/>
    </source>
</evidence>
<dbReference type="KEGG" id="vgu:HYG85_02530"/>
<evidence type="ECO:0000256" key="10">
    <source>
        <dbReference type="ARBA" id="ARBA00022840"/>
    </source>
</evidence>
<dbReference type="SUPFAM" id="SSF47384">
    <property type="entry name" value="Homodimeric domain of signal transducing histidine kinase"/>
    <property type="match status" value="1"/>
</dbReference>
<proteinExistence type="predicted"/>
<dbReference type="GO" id="GO:0005886">
    <property type="term" value="C:plasma membrane"/>
    <property type="evidence" value="ECO:0007669"/>
    <property type="project" value="UniProtKB-SubCell"/>
</dbReference>
<dbReference type="Gene3D" id="3.30.565.10">
    <property type="entry name" value="Histidine kinase-like ATPase, C-terminal domain"/>
    <property type="match status" value="1"/>
</dbReference>
<reference evidence="17 18" key="1">
    <citation type="submission" date="2020-07" db="EMBL/GenBank/DDBJ databases">
        <title>Vallitalea guaymasensis genome.</title>
        <authorList>
            <person name="Postec A."/>
        </authorList>
    </citation>
    <scope>NUCLEOTIDE SEQUENCE [LARGE SCALE GENOMIC DNA]</scope>
    <source>
        <strain evidence="17 18">Ra1766G1</strain>
    </source>
</reference>
<evidence type="ECO:0000259" key="16">
    <source>
        <dbReference type="PROSITE" id="PS50885"/>
    </source>
</evidence>
<dbReference type="SMART" id="SM00388">
    <property type="entry name" value="HisKA"/>
    <property type="match status" value="1"/>
</dbReference>
<evidence type="ECO:0000259" key="15">
    <source>
        <dbReference type="PROSITE" id="PS50109"/>
    </source>
</evidence>
<dbReference type="InterPro" id="IPR050398">
    <property type="entry name" value="HssS/ArlS-like"/>
</dbReference>
<keyword evidence="9 17" id="KW-0418">Kinase</keyword>